<proteinExistence type="predicted"/>
<evidence type="ECO:0000313" key="2">
    <source>
        <dbReference type="EMBL" id="GMR44346.1"/>
    </source>
</evidence>
<evidence type="ECO:0000313" key="3">
    <source>
        <dbReference type="Proteomes" id="UP001328107"/>
    </source>
</evidence>
<dbReference type="Proteomes" id="UP001328107">
    <property type="component" value="Unassembled WGS sequence"/>
</dbReference>
<organism evidence="2 3">
    <name type="scientific">Pristionchus mayeri</name>
    <dbReference type="NCBI Taxonomy" id="1317129"/>
    <lineage>
        <taxon>Eukaryota</taxon>
        <taxon>Metazoa</taxon>
        <taxon>Ecdysozoa</taxon>
        <taxon>Nematoda</taxon>
        <taxon>Chromadorea</taxon>
        <taxon>Rhabditida</taxon>
        <taxon>Rhabditina</taxon>
        <taxon>Diplogasteromorpha</taxon>
        <taxon>Diplogasteroidea</taxon>
        <taxon>Neodiplogasteridae</taxon>
        <taxon>Pristionchus</taxon>
    </lineage>
</organism>
<gene>
    <name evidence="2" type="ORF">PMAYCL1PPCAC_14541</name>
</gene>
<dbReference type="EMBL" id="BTRK01000003">
    <property type="protein sequence ID" value="GMR44346.1"/>
    <property type="molecule type" value="Genomic_DNA"/>
</dbReference>
<comment type="caution">
    <text evidence="2">The sequence shown here is derived from an EMBL/GenBank/DDBJ whole genome shotgun (WGS) entry which is preliminary data.</text>
</comment>
<reference evidence="3" key="1">
    <citation type="submission" date="2022-10" db="EMBL/GenBank/DDBJ databases">
        <title>Genome assembly of Pristionchus species.</title>
        <authorList>
            <person name="Yoshida K."/>
            <person name="Sommer R.J."/>
        </authorList>
    </citation>
    <scope>NUCLEOTIDE SEQUENCE [LARGE SCALE GENOMIC DNA]</scope>
    <source>
        <strain evidence="3">RS5460</strain>
    </source>
</reference>
<keyword evidence="3" id="KW-1185">Reference proteome</keyword>
<name>A0AAN5CHH9_9BILA</name>
<feature type="non-terminal residue" evidence="2">
    <location>
        <position position="1"/>
    </location>
</feature>
<protein>
    <submittedName>
        <fullName evidence="2">Uncharacterized protein</fullName>
    </submittedName>
</protein>
<evidence type="ECO:0000256" key="1">
    <source>
        <dbReference type="SAM" id="MobiDB-lite"/>
    </source>
</evidence>
<accession>A0AAN5CHH9</accession>
<sequence>EEERKKRKRDKKRMKELKKDLEEEKNERRKAKKRIGKLKLQLAKYEGSSQEEQATAASNAEETKPAVHFKLPHPSKNFLVLAQSGKSKFKAMRVDTAVEKVRSAFATCDEDILEKMNRKNREFDCGACGVLLFGIISAVKHFLSEGHIKKVRALNAGVPRLAVTIMVGILEKAAKKAEKRAAKRDK</sequence>
<feature type="region of interest" description="Disordered" evidence="1">
    <location>
        <begin position="1"/>
        <end position="35"/>
    </location>
</feature>
<feature type="compositionally biased region" description="Basic residues" evidence="1">
    <location>
        <begin position="1"/>
        <end position="16"/>
    </location>
</feature>
<dbReference type="AlphaFoldDB" id="A0AAN5CHH9"/>
<feature type="compositionally biased region" description="Basic and acidic residues" evidence="1">
    <location>
        <begin position="17"/>
        <end position="27"/>
    </location>
</feature>